<gene>
    <name evidence="3" type="ORF">GCM10011514_42470</name>
</gene>
<accession>A0A916Z4W8</accession>
<keyword evidence="4" id="KW-1185">Reference proteome</keyword>
<evidence type="ECO:0000256" key="1">
    <source>
        <dbReference type="SAM" id="SignalP"/>
    </source>
</evidence>
<dbReference type="EMBL" id="BMKK01000010">
    <property type="protein sequence ID" value="GGD73871.1"/>
    <property type="molecule type" value="Genomic_DNA"/>
</dbReference>
<protein>
    <recommendedName>
        <fullName evidence="2">Lipid/polyisoprenoid-binding YceI-like domain-containing protein</fullName>
    </recommendedName>
</protein>
<dbReference type="SMART" id="SM00867">
    <property type="entry name" value="YceI"/>
    <property type="match status" value="1"/>
</dbReference>
<reference evidence="3" key="1">
    <citation type="journal article" date="2014" name="Int. J. Syst. Evol. Microbiol.">
        <title>Complete genome sequence of Corynebacterium casei LMG S-19264T (=DSM 44701T), isolated from a smear-ripened cheese.</title>
        <authorList>
            <consortium name="US DOE Joint Genome Institute (JGI-PGF)"/>
            <person name="Walter F."/>
            <person name="Albersmeier A."/>
            <person name="Kalinowski J."/>
            <person name="Ruckert C."/>
        </authorList>
    </citation>
    <scope>NUCLEOTIDE SEQUENCE</scope>
    <source>
        <strain evidence="3">CGMCC 1.15958</strain>
    </source>
</reference>
<feature type="signal peptide" evidence="1">
    <location>
        <begin position="1"/>
        <end position="18"/>
    </location>
</feature>
<proteinExistence type="predicted"/>
<dbReference type="RefSeq" id="WP_188769162.1">
    <property type="nucleotide sequence ID" value="NZ_BMKK01000010.1"/>
</dbReference>
<dbReference type="Pfam" id="PF04264">
    <property type="entry name" value="YceI"/>
    <property type="match status" value="1"/>
</dbReference>
<dbReference type="Proteomes" id="UP000609064">
    <property type="component" value="Unassembled WGS sequence"/>
</dbReference>
<dbReference type="SUPFAM" id="SSF101874">
    <property type="entry name" value="YceI-like"/>
    <property type="match status" value="1"/>
</dbReference>
<evidence type="ECO:0000313" key="3">
    <source>
        <dbReference type="EMBL" id="GGD73871.1"/>
    </source>
</evidence>
<dbReference type="Gene3D" id="2.40.128.110">
    <property type="entry name" value="Lipid/polyisoprenoid-binding, YceI-like"/>
    <property type="match status" value="1"/>
</dbReference>
<comment type="caution">
    <text evidence="3">The sequence shown here is derived from an EMBL/GenBank/DDBJ whole genome shotgun (WGS) entry which is preliminary data.</text>
</comment>
<sequence length="183" mass="20584">MKKLPNILLILLMFPAIAFSQQDLTKLLADKSVSTITYAMKHPMHDWEAVCKDVNAILVYNKASKTIEQVAVSLKVQSFDSGNANRDSHGLEVLEALKYPKVTFVSTKIKAAAEMITVEGNLTFHGVTKPVTIIATREDFVNKLVFEGKFDVSLTDYKVERPSLFGLKTDDILNFKFRLIFKL</sequence>
<dbReference type="AlphaFoldDB" id="A0A916Z4W8"/>
<feature type="chain" id="PRO_5037779619" description="Lipid/polyisoprenoid-binding YceI-like domain-containing protein" evidence="1">
    <location>
        <begin position="19"/>
        <end position="183"/>
    </location>
</feature>
<evidence type="ECO:0000259" key="2">
    <source>
        <dbReference type="SMART" id="SM00867"/>
    </source>
</evidence>
<dbReference type="InterPro" id="IPR036761">
    <property type="entry name" value="TTHA0802/YceI-like_sf"/>
</dbReference>
<reference evidence="3" key="2">
    <citation type="submission" date="2020-09" db="EMBL/GenBank/DDBJ databases">
        <authorList>
            <person name="Sun Q."/>
            <person name="Zhou Y."/>
        </authorList>
    </citation>
    <scope>NUCLEOTIDE SEQUENCE</scope>
    <source>
        <strain evidence="3">CGMCC 1.15958</strain>
    </source>
</reference>
<dbReference type="InterPro" id="IPR007372">
    <property type="entry name" value="Lipid/polyisoprenoid-bd_YceI"/>
</dbReference>
<dbReference type="PANTHER" id="PTHR34406">
    <property type="entry name" value="PROTEIN YCEI"/>
    <property type="match status" value="1"/>
</dbReference>
<keyword evidence="1" id="KW-0732">Signal</keyword>
<dbReference type="PANTHER" id="PTHR34406:SF1">
    <property type="entry name" value="PROTEIN YCEI"/>
    <property type="match status" value="1"/>
</dbReference>
<name>A0A916Z4W8_9BACT</name>
<evidence type="ECO:0000313" key="4">
    <source>
        <dbReference type="Proteomes" id="UP000609064"/>
    </source>
</evidence>
<organism evidence="3 4">
    <name type="scientific">Emticicia aquatilis</name>
    <dbReference type="NCBI Taxonomy" id="1537369"/>
    <lineage>
        <taxon>Bacteria</taxon>
        <taxon>Pseudomonadati</taxon>
        <taxon>Bacteroidota</taxon>
        <taxon>Cytophagia</taxon>
        <taxon>Cytophagales</taxon>
        <taxon>Leadbetterellaceae</taxon>
        <taxon>Emticicia</taxon>
    </lineage>
</organism>
<feature type="domain" description="Lipid/polyisoprenoid-binding YceI-like" evidence="2">
    <location>
        <begin position="26"/>
        <end position="182"/>
    </location>
</feature>